<dbReference type="EMBL" id="CP015118">
    <property type="protein sequence ID" value="ARN22782.1"/>
    <property type="molecule type" value="Genomic_DNA"/>
</dbReference>
<keyword evidence="3" id="KW-1185">Reference proteome</keyword>
<dbReference type="GO" id="GO:0007165">
    <property type="term" value="P:signal transduction"/>
    <property type="evidence" value="ECO:0007669"/>
    <property type="project" value="InterPro"/>
</dbReference>
<name>A0A1W6LET3_9BURK</name>
<dbReference type="SUPFAM" id="SSF58104">
    <property type="entry name" value="Methyl-accepting chemotaxis protein (MCP) signaling domain"/>
    <property type="match status" value="1"/>
</dbReference>
<sequence length="232" mass="24209">MLHLGQAQAPTRTRPAPASSATAPRPSGQLYGTLINLSGRRRFTSQRVVLYAVLAQQGHDGAMALSRGALATFLEAHDTLVKGNGTVPGLFCDELKDVYFGAPGGEKTIRAFIDLARRTQDSVDAHAPGAPALLDELVASATPLLAVLNQITLVYENLATTQASSSRQQLSGVLTDIESIAKHARIVAFNAQVAAARAGGAGREFAVVAGELSAITSKIDELVHQAMKASAA</sequence>
<accession>A0A1W6LET3</accession>
<reference evidence="2 3" key="1">
    <citation type="submission" date="2016-04" db="EMBL/GenBank/DDBJ databases">
        <title>Complete genome sequence of natural rubber-degrading, novel Gram-negative bacterium, Rhizobacter gummiphilus strain NS21.</title>
        <authorList>
            <person name="Tabata M."/>
            <person name="Kasai D."/>
            <person name="Fukuda M."/>
        </authorList>
    </citation>
    <scope>NUCLEOTIDE SEQUENCE [LARGE SCALE GENOMIC DNA]</scope>
    <source>
        <strain evidence="2 3">NS21</strain>
    </source>
</reference>
<organism evidence="2 3">
    <name type="scientific">Piscinibacter gummiphilus</name>
    <dbReference type="NCBI Taxonomy" id="946333"/>
    <lineage>
        <taxon>Bacteria</taxon>
        <taxon>Pseudomonadati</taxon>
        <taxon>Pseudomonadota</taxon>
        <taxon>Betaproteobacteria</taxon>
        <taxon>Burkholderiales</taxon>
        <taxon>Sphaerotilaceae</taxon>
        <taxon>Piscinibacter</taxon>
    </lineage>
</organism>
<protein>
    <submittedName>
        <fullName evidence="2">Chemotaxis protein</fullName>
    </submittedName>
</protein>
<dbReference type="PROSITE" id="PS50111">
    <property type="entry name" value="CHEMOTAXIS_TRANSDUC_2"/>
    <property type="match status" value="1"/>
</dbReference>
<feature type="compositionally biased region" description="Low complexity" evidence="1">
    <location>
        <begin position="9"/>
        <end position="27"/>
    </location>
</feature>
<dbReference type="STRING" id="946333.A4W93_24315"/>
<feature type="region of interest" description="Disordered" evidence="1">
    <location>
        <begin position="1"/>
        <end position="27"/>
    </location>
</feature>
<proteinExistence type="predicted"/>
<dbReference type="Proteomes" id="UP000193427">
    <property type="component" value="Chromosome"/>
</dbReference>
<dbReference type="RefSeq" id="WP_085753089.1">
    <property type="nucleotide sequence ID" value="NZ_BSPR01000015.1"/>
</dbReference>
<dbReference type="AlphaFoldDB" id="A0A1W6LET3"/>
<dbReference type="OrthoDB" id="8807779at2"/>
<dbReference type="Gene3D" id="1.10.287.950">
    <property type="entry name" value="Methyl-accepting chemotaxis protein"/>
    <property type="match status" value="1"/>
</dbReference>
<dbReference type="GO" id="GO:0016020">
    <property type="term" value="C:membrane"/>
    <property type="evidence" value="ECO:0007669"/>
    <property type="project" value="InterPro"/>
</dbReference>
<dbReference type="Pfam" id="PF00015">
    <property type="entry name" value="MCPsignal"/>
    <property type="match status" value="1"/>
</dbReference>
<dbReference type="InterPro" id="IPR004089">
    <property type="entry name" value="MCPsignal_dom"/>
</dbReference>
<dbReference type="KEGG" id="rgu:A4W93_24315"/>
<evidence type="ECO:0000313" key="3">
    <source>
        <dbReference type="Proteomes" id="UP000193427"/>
    </source>
</evidence>
<evidence type="ECO:0000313" key="2">
    <source>
        <dbReference type="EMBL" id="ARN22782.1"/>
    </source>
</evidence>
<evidence type="ECO:0000256" key="1">
    <source>
        <dbReference type="SAM" id="MobiDB-lite"/>
    </source>
</evidence>
<gene>
    <name evidence="2" type="ORF">A4W93_24315</name>
</gene>